<evidence type="ECO:0000313" key="2">
    <source>
        <dbReference type="EMBL" id="MFC3880415.1"/>
    </source>
</evidence>
<dbReference type="EMBL" id="JBHRZS010000007">
    <property type="protein sequence ID" value="MFC3880415.1"/>
    <property type="molecule type" value="Genomic_DNA"/>
</dbReference>
<evidence type="ECO:0000313" key="3">
    <source>
        <dbReference type="Proteomes" id="UP001595805"/>
    </source>
</evidence>
<dbReference type="RefSeq" id="WP_377905774.1">
    <property type="nucleotide sequence ID" value="NZ_JBHRZS010000007.1"/>
</dbReference>
<reference evidence="3" key="1">
    <citation type="journal article" date="2019" name="Int. J. Syst. Evol. Microbiol.">
        <title>The Global Catalogue of Microorganisms (GCM) 10K type strain sequencing project: providing services to taxonomists for standard genome sequencing and annotation.</title>
        <authorList>
            <consortium name="The Broad Institute Genomics Platform"/>
            <consortium name="The Broad Institute Genome Sequencing Center for Infectious Disease"/>
            <person name="Wu L."/>
            <person name="Ma J."/>
        </authorList>
    </citation>
    <scope>NUCLEOTIDE SEQUENCE [LARGE SCALE GENOMIC DNA]</scope>
    <source>
        <strain evidence="3">CCUG 60523</strain>
    </source>
</reference>
<name>A0ABV8ARX3_9BACT</name>
<dbReference type="InterPro" id="IPR014710">
    <property type="entry name" value="RmlC-like_jellyroll"/>
</dbReference>
<dbReference type="InterPro" id="IPR011051">
    <property type="entry name" value="RmlC_Cupin_sf"/>
</dbReference>
<dbReference type="CDD" id="cd20292">
    <property type="entry name" value="cupin_QdtA-like"/>
    <property type="match status" value="1"/>
</dbReference>
<dbReference type="Pfam" id="PF05523">
    <property type="entry name" value="FdtA"/>
    <property type="match status" value="1"/>
</dbReference>
<accession>A0ABV8ARX3</accession>
<dbReference type="InterPro" id="IPR008894">
    <property type="entry name" value="QdtA_cupin_dom"/>
</dbReference>
<sequence length="143" mass="16532">MLTDEQHASIKLGIPFLFKLKGVNQSTGNLSYWENNEIFPDGIQRCFWVYDVEPRESRGNHAHFSESQVIVAMNGQIHVKVENVLGEEFFFELDHPSVGLFLPPKNWITTRFEPGSVLLGMCNETFKESDYIRDFELFKSLSK</sequence>
<protein>
    <submittedName>
        <fullName evidence="2">Sugar 3,4-ketoisomerase</fullName>
    </submittedName>
</protein>
<feature type="domain" description="Sugar 3,4-ketoisomerase QdtA cupin" evidence="1">
    <location>
        <begin position="18"/>
        <end position="141"/>
    </location>
</feature>
<keyword evidence="3" id="KW-1185">Reference proteome</keyword>
<dbReference type="Proteomes" id="UP001595805">
    <property type="component" value="Unassembled WGS sequence"/>
</dbReference>
<proteinExistence type="predicted"/>
<dbReference type="Gene3D" id="2.60.120.10">
    <property type="entry name" value="Jelly Rolls"/>
    <property type="match status" value="1"/>
</dbReference>
<gene>
    <name evidence="2" type="ORF">ACFOSV_09525</name>
</gene>
<dbReference type="SUPFAM" id="SSF51182">
    <property type="entry name" value="RmlC-like cupins"/>
    <property type="match status" value="1"/>
</dbReference>
<evidence type="ECO:0000259" key="1">
    <source>
        <dbReference type="Pfam" id="PF05523"/>
    </source>
</evidence>
<comment type="caution">
    <text evidence="2">The sequence shown here is derived from an EMBL/GenBank/DDBJ whole genome shotgun (WGS) entry which is preliminary data.</text>
</comment>
<organism evidence="2 3">
    <name type="scientific">Algoriphagus namhaensis</name>
    <dbReference type="NCBI Taxonomy" id="915353"/>
    <lineage>
        <taxon>Bacteria</taxon>
        <taxon>Pseudomonadati</taxon>
        <taxon>Bacteroidota</taxon>
        <taxon>Cytophagia</taxon>
        <taxon>Cytophagales</taxon>
        <taxon>Cyclobacteriaceae</taxon>
        <taxon>Algoriphagus</taxon>
    </lineage>
</organism>